<dbReference type="SUPFAM" id="SSF52540">
    <property type="entry name" value="P-loop containing nucleoside triphosphate hydrolases"/>
    <property type="match status" value="1"/>
</dbReference>
<dbReference type="RefSeq" id="WP_186816005.1">
    <property type="nucleotide sequence ID" value="NZ_BJXB01000010.1"/>
</dbReference>
<protein>
    <recommendedName>
        <fullName evidence="1">ATPase dynein-related AAA domain-containing protein</fullName>
    </recommendedName>
</protein>
<dbReference type="InterPro" id="IPR052934">
    <property type="entry name" value="Methyl-DNA_Rec/Restrict_Enz"/>
</dbReference>
<accession>A0A511N276</accession>
<dbReference type="GO" id="GO:0016887">
    <property type="term" value="F:ATP hydrolysis activity"/>
    <property type="evidence" value="ECO:0007669"/>
    <property type="project" value="InterPro"/>
</dbReference>
<name>A0A511N276_DEIC1</name>
<dbReference type="GO" id="GO:0005524">
    <property type="term" value="F:ATP binding"/>
    <property type="evidence" value="ECO:0007669"/>
    <property type="project" value="InterPro"/>
</dbReference>
<evidence type="ECO:0000313" key="2">
    <source>
        <dbReference type="EMBL" id="GEM46953.1"/>
    </source>
</evidence>
<comment type="caution">
    <text evidence="2">The sequence shown here is derived from an EMBL/GenBank/DDBJ whole genome shotgun (WGS) entry which is preliminary data.</text>
</comment>
<gene>
    <name evidence="2" type="ORF">DC3_25880</name>
</gene>
<proteinExistence type="predicted"/>
<dbReference type="Proteomes" id="UP000321306">
    <property type="component" value="Unassembled WGS sequence"/>
</dbReference>
<dbReference type="AlphaFoldDB" id="A0A511N276"/>
<dbReference type="PANTHER" id="PTHR37291">
    <property type="entry name" value="5-METHYLCYTOSINE-SPECIFIC RESTRICTION ENZYME B"/>
    <property type="match status" value="1"/>
</dbReference>
<dbReference type="Pfam" id="PF07728">
    <property type="entry name" value="AAA_5"/>
    <property type="match status" value="1"/>
</dbReference>
<evidence type="ECO:0000313" key="3">
    <source>
        <dbReference type="Proteomes" id="UP000321306"/>
    </source>
</evidence>
<keyword evidence="3" id="KW-1185">Reference proteome</keyword>
<organism evidence="2 3">
    <name type="scientific">Deinococcus cellulosilyticus (strain DSM 18568 / NBRC 106333 / KACC 11606 / 5516J-15)</name>
    <dbReference type="NCBI Taxonomy" id="1223518"/>
    <lineage>
        <taxon>Bacteria</taxon>
        <taxon>Thermotogati</taxon>
        <taxon>Deinococcota</taxon>
        <taxon>Deinococci</taxon>
        <taxon>Deinococcales</taxon>
        <taxon>Deinococcaceae</taxon>
        <taxon>Deinococcus</taxon>
    </lineage>
</organism>
<dbReference type="PANTHER" id="PTHR37291:SF1">
    <property type="entry name" value="TYPE IV METHYL-DIRECTED RESTRICTION ENZYME ECOKMCRB SUBUNIT"/>
    <property type="match status" value="1"/>
</dbReference>
<sequence>MTARQEILNAITALTADRDPPTATAQEILKYLQDQGTTYQRPTLTAHLYEHMKDVLERTDRGTFRIRQKSLLLEAQDADWIHFHRAYLKALENPDLDPQVLHELQRLLIPQTEPLNLVALCAAPYLPRHREKSIQGIHFLLQMEAPTPTHYFGAKLDAGQYYTGEQDTGFILELGRTLFKAARNGALSEEQFHALQQHIPVFNKATVACYFMNPEVYLPLNVYIERLAARYGVNVPETFDFQSWRVFTQALMERTGLKPFELMALAWKHAPELKKPVAAEKPPVKKIRVAPAGPATNLILYGPPGTGKTYGVVDEVLKLLSPEHLNSPRVQKVQVFEGLRSAGRVEFVTFHQSFTYEDFVEGIRAETTEDGQVRYVVRDGIFKTLSQRALDLLIVDEPQAQPAPESAATQGTSPEVEAYALEQGIDLQKTLWKISIQDGPTLSYCLDHNEVRVHFGHVGDLRHPTPKQEEQLQELKSRQHILRNLSTLPEGTLMVLSSGGALVDAVGVVRGPYHFDAHPPGLVHQDYQHVLPVRWLFKGRQESFFEEYGGNFNTFTLNPYLSTKVTPYMVLSRFLGVSTPIPESTEAAPHAPSCVLVIDEINRGNISRIFGELITLLEPSKRLGAAEQLTVRLPYSKEDFAVPGNLHIIGTMNTADRSLTQMDIALRRRFEFRELPPRPEVLPQDCAGVNVRRMLHAINRRIEVLFDRDHTIGHAYLMPLHENPTLNTLASIMQDRILPLLEEYFFEDWGRIRMVLADDQTSRTDEQFVLEVSEEETTLWVPQSRPRAIYRVNPEAFRNVSAYQKIYSSLPDHLFQGL</sequence>
<feature type="domain" description="ATPase dynein-related AAA" evidence="1">
    <location>
        <begin position="592"/>
        <end position="670"/>
    </location>
</feature>
<dbReference type="InterPro" id="IPR011704">
    <property type="entry name" value="ATPase_dyneun-rel_AAA"/>
</dbReference>
<dbReference type="EMBL" id="BJXB01000010">
    <property type="protein sequence ID" value="GEM46953.1"/>
    <property type="molecule type" value="Genomic_DNA"/>
</dbReference>
<dbReference type="InterPro" id="IPR027417">
    <property type="entry name" value="P-loop_NTPase"/>
</dbReference>
<dbReference type="Gene3D" id="3.40.50.300">
    <property type="entry name" value="P-loop containing nucleotide triphosphate hydrolases"/>
    <property type="match status" value="2"/>
</dbReference>
<reference evidence="2 3" key="1">
    <citation type="submission" date="2019-07" db="EMBL/GenBank/DDBJ databases">
        <title>Whole genome shotgun sequence of Deinococcus cellulosilyticus NBRC 106333.</title>
        <authorList>
            <person name="Hosoyama A."/>
            <person name="Uohara A."/>
            <person name="Ohji S."/>
            <person name="Ichikawa N."/>
        </authorList>
    </citation>
    <scope>NUCLEOTIDE SEQUENCE [LARGE SCALE GENOMIC DNA]</scope>
    <source>
        <strain evidence="2 3">NBRC 106333</strain>
    </source>
</reference>
<evidence type="ECO:0000259" key="1">
    <source>
        <dbReference type="Pfam" id="PF07728"/>
    </source>
</evidence>